<protein>
    <submittedName>
        <fullName evidence="10">Uracil-DNA glycosylase</fullName>
    </submittedName>
</protein>
<dbReference type="SUPFAM" id="SSF52141">
    <property type="entry name" value="Uracil-DNA glycosylase-like"/>
    <property type="match status" value="1"/>
</dbReference>
<evidence type="ECO:0000256" key="5">
    <source>
        <dbReference type="ARBA" id="ARBA00023004"/>
    </source>
</evidence>
<evidence type="ECO:0000256" key="4">
    <source>
        <dbReference type="ARBA" id="ARBA00022801"/>
    </source>
</evidence>
<dbReference type="InterPro" id="IPR036895">
    <property type="entry name" value="Uracil-DNA_glycosylase-like_sf"/>
</dbReference>
<dbReference type="GO" id="GO:0006281">
    <property type="term" value="P:DNA repair"/>
    <property type="evidence" value="ECO:0007669"/>
    <property type="project" value="UniProtKB-KW"/>
</dbReference>
<dbReference type="InterPro" id="IPR051536">
    <property type="entry name" value="UDG_Type-4/5"/>
</dbReference>
<keyword evidence="3" id="KW-0227">DNA damage</keyword>
<proteinExistence type="predicted"/>
<keyword evidence="11" id="KW-1185">Reference proteome</keyword>
<dbReference type="PANTHER" id="PTHR33693">
    <property type="entry name" value="TYPE-5 URACIL-DNA GLYCOSYLASE"/>
    <property type="match status" value="1"/>
</dbReference>
<keyword evidence="2" id="KW-0479">Metal-binding</keyword>
<evidence type="ECO:0000256" key="3">
    <source>
        <dbReference type="ARBA" id="ARBA00022763"/>
    </source>
</evidence>
<keyword evidence="1" id="KW-0004">4Fe-4S</keyword>
<dbReference type="Gene3D" id="3.40.470.10">
    <property type="entry name" value="Uracil-DNA glycosylase-like domain"/>
    <property type="match status" value="1"/>
</dbReference>
<keyword evidence="6" id="KW-0411">Iron-sulfur</keyword>
<dbReference type="GO" id="GO:0051539">
    <property type="term" value="F:4 iron, 4 sulfur cluster binding"/>
    <property type="evidence" value="ECO:0007669"/>
    <property type="project" value="UniProtKB-KW"/>
</dbReference>
<dbReference type="SMART" id="SM00986">
    <property type="entry name" value="UDG"/>
    <property type="match status" value="1"/>
</dbReference>
<evidence type="ECO:0000256" key="7">
    <source>
        <dbReference type="ARBA" id="ARBA00023204"/>
    </source>
</evidence>
<reference evidence="11" key="1">
    <citation type="submission" date="2017-10" db="EMBL/GenBank/DDBJ databases">
        <title>Completed PacBio SMRT sequence of Methylosinus trichosporium OB3b reveals presence of a third large plasmid.</title>
        <authorList>
            <person name="Charles T.C."/>
            <person name="Lynch M.D.J."/>
            <person name="Heil J.R."/>
            <person name="Cheng J."/>
        </authorList>
    </citation>
    <scope>NUCLEOTIDE SEQUENCE [LARGE SCALE GENOMIC DNA]</scope>
    <source>
        <strain evidence="11">OB3b</strain>
    </source>
</reference>
<keyword evidence="7" id="KW-0234">DNA repair</keyword>
<gene>
    <name evidence="10" type="ORF">CQW49_13535</name>
</gene>
<dbReference type="Proteomes" id="UP000230709">
    <property type="component" value="Chromosome"/>
</dbReference>
<dbReference type="Pfam" id="PF03167">
    <property type="entry name" value="UDG"/>
    <property type="match status" value="1"/>
</dbReference>
<feature type="compositionally biased region" description="Low complexity" evidence="8">
    <location>
        <begin position="49"/>
        <end position="61"/>
    </location>
</feature>
<dbReference type="SMART" id="SM00987">
    <property type="entry name" value="UreE_C"/>
    <property type="match status" value="1"/>
</dbReference>
<dbReference type="AlphaFoldDB" id="A0A2D2D1A5"/>
<dbReference type="CDD" id="cd10030">
    <property type="entry name" value="UDG-F4_TTUDGA_SPO1dp_like"/>
    <property type="match status" value="1"/>
</dbReference>
<evidence type="ECO:0000313" key="10">
    <source>
        <dbReference type="EMBL" id="ATQ68788.1"/>
    </source>
</evidence>
<evidence type="ECO:0000259" key="9">
    <source>
        <dbReference type="SMART" id="SM00986"/>
    </source>
</evidence>
<feature type="domain" description="Uracil-DNA glycosylase-like" evidence="9">
    <location>
        <begin position="106"/>
        <end position="255"/>
    </location>
</feature>
<evidence type="ECO:0000256" key="2">
    <source>
        <dbReference type="ARBA" id="ARBA00022723"/>
    </source>
</evidence>
<evidence type="ECO:0000256" key="8">
    <source>
        <dbReference type="SAM" id="MobiDB-lite"/>
    </source>
</evidence>
<accession>A0A2D2D1A5</accession>
<dbReference type="EMBL" id="CP023737">
    <property type="protein sequence ID" value="ATQ68788.1"/>
    <property type="molecule type" value="Genomic_DNA"/>
</dbReference>
<dbReference type="GO" id="GO:0046872">
    <property type="term" value="F:metal ion binding"/>
    <property type="evidence" value="ECO:0007669"/>
    <property type="project" value="UniProtKB-KW"/>
</dbReference>
<name>A0A2D2D1A5_METT3</name>
<dbReference type="KEGG" id="mtw:CQW49_13535"/>
<feature type="region of interest" description="Disordered" evidence="8">
    <location>
        <begin position="29"/>
        <end position="76"/>
    </location>
</feature>
<evidence type="ECO:0000313" key="11">
    <source>
        <dbReference type="Proteomes" id="UP000230709"/>
    </source>
</evidence>
<dbReference type="PANTHER" id="PTHR33693:SF1">
    <property type="entry name" value="TYPE-4 URACIL-DNA GLYCOSYLASE"/>
    <property type="match status" value="1"/>
</dbReference>
<evidence type="ECO:0000256" key="1">
    <source>
        <dbReference type="ARBA" id="ARBA00022485"/>
    </source>
</evidence>
<feature type="compositionally biased region" description="Basic and acidic residues" evidence="8">
    <location>
        <begin position="66"/>
        <end position="75"/>
    </location>
</feature>
<keyword evidence="5" id="KW-0408">Iron</keyword>
<evidence type="ECO:0000256" key="6">
    <source>
        <dbReference type="ARBA" id="ARBA00023014"/>
    </source>
</evidence>
<sequence>MDREYLSALLDWYVAIGVDIAVDDAPHDRFAESAAPPPAADPPPRREPAAAPGPARRGGAPMFPDEAARDAREAAESAGDLETLRARLAAFDGCAQLKAAAAHFLYAAGAPGAPLMVLDFAPGEEDERSGEAFVGAEARLLDKMLKAIGQKRESAYLAYATPWRPPGARELNAGEVTALQPFLRRHVELAAPKILLILGDYAARAALGATDVAKLRGQWFDYDAGASRPRALLASSLDNLLKTPALKRRAWRDLRALAAALG</sequence>
<keyword evidence="4" id="KW-0378">Hydrolase</keyword>
<dbReference type="GO" id="GO:0097506">
    <property type="term" value="F:deaminated base DNA N-glycosylase activity"/>
    <property type="evidence" value="ECO:0007669"/>
    <property type="project" value="UniProtKB-ARBA"/>
</dbReference>
<dbReference type="RefSeq" id="WP_024749702.1">
    <property type="nucleotide sequence ID" value="NZ_ADVE02000001.1"/>
</dbReference>
<organism evidence="10 11">
    <name type="scientific">Methylosinus trichosporium (strain ATCC 35070 / NCIMB 11131 / UNIQEM 75 / OB3b)</name>
    <dbReference type="NCBI Taxonomy" id="595536"/>
    <lineage>
        <taxon>Bacteria</taxon>
        <taxon>Pseudomonadati</taxon>
        <taxon>Pseudomonadota</taxon>
        <taxon>Alphaproteobacteria</taxon>
        <taxon>Hyphomicrobiales</taxon>
        <taxon>Methylocystaceae</taxon>
        <taxon>Methylosinus</taxon>
    </lineage>
</organism>
<dbReference type="STRING" id="595536.GCA_000178815_02456"/>
<dbReference type="InterPro" id="IPR005122">
    <property type="entry name" value="Uracil-DNA_glycosylase-like"/>
</dbReference>